<dbReference type="Proteomes" id="UP000275267">
    <property type="component" value="Unassembled WGS sequence"/>
</dbReference>
<comment type="caution">
    <text evidence="2">The sequence shown here is derived from an EMBL/GenBank/DDBJ whole genome shotgun (WGS) entry which is preliminary data.</text>
</comment>
<protein>
    <recommendedName>
        <fullName evidence="1">Methyltransferase type 11 domain-containing protein</fullName>
    </recommendedName>
</protein>
<dbReference type="Gene3D" id="3.40.50.150">
    <property type="entry name" value="Vaccinia Virus protein VP39"/>
    <property type="match status" value="1"/>
</dbReference>
<dbReference type="PANTHER" id="PTHR43036:SF1">
    <property type="entry name" value="S-ADENOSYL-L-METHIONINE-DEPENDENT METHYLTRANSFERASES SUPERFAMILY PROTEIN"/>
    <property type="match status" value="1"/>
</dbReference>
<evidence type="ECO:0000313" key="2">
    <source>
        <dbReference type="EMBL" id="RLN24485.1"/>
    </source>
</evidence>
<organism evidence="2 3">
    <name type="scientific">Panicum miliaceum</name>
    <name type="common">Proso millet</name>
    <name type="synonym">Broomcorn millet</name>
    <dbReference type="NCBI Taxonomy" id="4540"/>
    <lineage>
        <taxon>Eukaryota</taxon>
        <taxon>Viridiplantae</taxon>
        <taxon>Streptophyta</taxon>
        <taxon>Embryophyta</taxon>
        <taxon>Tracheophyta</taxon>
        <taxon>Spermatophyta</taxon>
        <taxon>Magnoliopsida</taxon>
        <taxon>Liliopsida</taxon>
        <taxon>Poales</taxon>
        <taxon>Poaceae</taxon>
        <taxon>PACMAD clade</taxon>
        <taxon>Panicoideae</taxon>
        <taxon>Panicodae</taxon>
        <taxon>Paniceae</taxon>
        <taxon>Panicinae</taxon>
        <taxon>Panicum</taxon>
        <taxon>Panicum sect. Panicum</taxon>
    </lineage>
</organism>
<reference evidence="3" key="1">
    <citation type="journal article" date="2019" name="Nat. Commun.">
        <title>The genome of broomcorn millet.</title>
        <authorList>
            <person name="Zou C."/>
            <person name="Miki D."/>
            <person name="Li D."/>
            <person name="Tang Q."/>
            <person name="Xiao L."/>
            <person name="Rajput S."/>
            <person name="Deng P."/>
            <person name="Jia W."/>
            <person name="Huang R."/>
            <person name="Zhang M."/>
            <person name="Sun Y."/>
            <person name="Hu J."/>
            <person name="Fu X."/>
            <person name="Schnable P.S."/>
            <person name="Li F."/>
            <person name="Zhang H."/>
            <person name="Feng B."/>
            <person name="Zhu X."/>
            <person name="Liu R."/>
            <person name="Schnable J.C."/>
            <person name="Zhu J.-K."/>
            <person name="Zhang H."/>
        </authorList>
    </citation>
    <scope>NUCLEOTIDE SEQUENCE [LARGE SCALE GENOMIC DNA]</scope>
</reference>
<dbReference type="SUPFAM" id="SSF53335">
    <property type="entry name" value="S-adenosyl-L-methionine-dependent methyltransferases"/>
    <property type="match status" value="1"/>
</dbReference>
<dbReference type="OrthoDB" id="2013972at2759"/>
<keyword evidence="3" id="KW-1185">Reference proteome</keyword>
<dbReference type="InterPro" id="IPR029063">
    <property type="entry name" value="SAM-dependent_MTases_sf"/>
</dbReference>
<proteinExistence type="predicted"/>
<accession>A0A3L6SR35</accession>
<dbReference type="PANTHER" id="PTHR43036">
    <property type="entry name" value="OSJNBB0011N17.9 PROTEIN"/>
    <property type="match status" value="1"/>
</dbReference>
<dbReference type="GO" id="GO:0008757">
    <property type="term" value="F:S-adenosylmethionine-dependent methyltransferase activity"/>
    <property type="evidence" value="ECO:0007669"/>
    <property type="project" value="InterPro"/>
</dbReference>
<name>A0A3L6SR35_PANMI</name>
<evidence type="ECO:0000313" key="3">
    <source>
        <dbReference type="Proteomes" id="UP000275267"/>
    </source>
</evidence>
<dbReference type="EMBL" id="PQIB02000004">
    <property type="protein sequence ID" value="RLN24485.1"/>
    <property type="molecule type" value="Genomic_DNA"/>
</dbReference>
<dbReference type="Pfam" id="PF08241">
    <property type="entry name" value="Methyltransf_11"/>
    <property type="match status" value="1"/>
</dbReference>
<dbReference type="InterPro" id="IPR013216">
    <property type="entry name" value="Methyltransf_11"/>
</dbReference>
<sequence length="441" mass="48500">MATLAPRPRLLLALRGPQPRRFSACAAAPCARRAPVPPQAARPRRVFLGLGATVIDQVARMASGGTSSRSFVAGARPRQGVSPVEQILKNVEWPDEFPFKPEDFSRFDESSDSQFYSVPRFVTHIDDEAIRVLTEYYSEFLPPSNTPGVAILDMCSSWVSHYPPGYKQEKIVGMGMNEDELKRNSVLTEYVVQDLNVNPKLPFEDNSFDVITNVVSVDYLTKPIDVFKEMRRILKPAGLAIMSFSNRCFWTKAISIWTSTGDADHAWIVGAYFHYAGGFEPPQLTGIQGLDTAAPAASLTTVFNITLHASNKRGRVAACYRHGEAAVRYAGFILAWGRTRTFSVGAGGSRDVPVVAWADGVGLPKLVRDRVAAERRASGTVELEVVVKLFAEGDDYGAEPTWMWCKVATGGGRAEPSDATPCLVFRSRVWASDFAPNWMLV</sequence>
<gene>
    <name evidence="2" type="ORF">C2845_PM07G20780</name>
</gene>
<evidence type="ECO:0000259" key="1">
    <source>
        <dbReference type="Pfam" id="PF08241"/>
    </source>
</evidence>
<dbReference type="AlphaFoldDB" id="A0A3L6SR35"/>
<feature type="domain" description="Methyltransferase type 11" evidence="1">
    <location>
        <begin position="181"/>
        <end position="241"/>
    </location>
</feature>